<dbReference type="EC" id="1.-.-.-" evidence="7"/>
<gene>
    <name evidence="10" type="primary">ydjA_2</name>
    <name evidence="10" type="ORF">BkAM31D_12460</name>
</gene>
<dbReference type="PANTHER" id="PTHR43821">
    <property type="entry name" value="NAD(P)H NITROREDUCTASE YDJA-RELATED"/>
    <property type="match status" value="1"/>
</dbReference>
<evidence type="ECO:0000259" key="9">
    <source>
        <dbReference type="Pfam" id="PF00881"/>
    </source>
</evidence>
<dbReference type="CDD" id="cd02135">
    <property type="entry name" value="YdjA-like"/>
    <property type="match status" value="1"/>
</dbReference>
<feature type="domain" description="Nitroreductase" evidence="9">
    <location>
        <begin position="7"/>
        <end position="168"/>
    </location>
</feature>
<feature type="binding site" description="in other chain" evidence="8">
    <location>
        <begin position="10"/>
        <end position="12"/>
    </location>
    <ligand>
        <name>FMN</name>
        <dbReference type="ChEBI" id="CHEBI:58210"/>
        <note>ligand shared between dimeric partners</note>
    </ligand>
</feature>
<sequence>MDLIKGILTRRSIGKVKSDPVPHELIEEVLHAGIHAPNHYRTEPWKFFVLEGDARKRLGLLFEKIEDEQIQEENLDVKSKKLERAKKNPLRAPVIIAVAVEPHSQRNVISIEEYAAVHSAVQNMLLAAHYFGLGAIWRTGPLCYHPKVKDFFQLSQNGDLVAFIYLGYPDMNPPSVTKTSFESFTTWLN</sequence>
<dbReference type="Gene3D" id="3.40.109.10">
    <property type="entry name" value="NADH Oxidase"/>
    <property type="match status" value="1"/>
</dbReference>
<comment type="similarity">
    <text evidence="1 7">Belongs to the nitroreductase family.</text>
</comment>
<dbReference type="InterPro" id="IPR052530">
    <property type="entry name" value="NAD(P)H_nitroreductase"/>
</dbReference>
<dbReference type="PANTHER" id="PTHR43821:SF1">
    <property type="entry name" value="NAD(P)H NITROREDUCTASE YDJA-RELATED"/>
    <property type="match status" value="1"/>
</dbReference>
<comment type="cofactor">
    <cofactor evidence="8">
        <name>FMN</name>
        <dbReference type="ChEBI" id="CHEBI:58210"/>
    </cofactor>
    <text evidence="8">Binds 1 FMN per subunit.</text>
</comment>
<dbReference type="InterPro" id="IPR029479">
    <property type="entry name" value="Nitroreductase"/>
</dbReference>
<dbReference type="PIRSF" id="PIRSF000232">
    <property type="entry name" value="YdjA"/>
    <property type="match status" value="1"/>
</dbReference>
<dbReference type="KEGG" id="bkw:BkAM31D_12460"/>
<evidence type="ECO:0000313" key="11">
    <source>
        <dbReference type="Proteomes" id="UP000193006"/>
    </source>
</evidence>
<evidence type="ECO:0000256" key="4">
    <source>
        <dbReference type="ARBA" id="ARBA00022857"/>
    </source>
</evidence>
<dbReference type="RefSeq" id="WP_066149193.1">
    <property type="nucleotide sequence ID" value="NZ_CP020814.1"/>
</dbReference>
<evidence type="ECO:0000256" key="1">
    <source>
        <dbReference type="ARBA" id="ARBA00007118"/>
    </source>
</evidence>
<organism evidence="10 11">
    <name type="scientific">Halalkalibacter krulwichiae</name>
    <dbReference type="NCBI Taxonomy" id="199441"/>
    <lineage>
        <taxon>Bacteria</taxon>
        <taxon>Bacillati</taxon>
        <taxon>Bacillota</taxon>
        <taxon>Bacilli</taxon>
        <taxon>Bacillales</taxon>
        <taxon>Bacillaceae</taxon>
        <taxon>Halalkalibacter</taxon>
    </lineage>
</organism>
<keyword evidence="6 7" id="KW-0520">NAD</keyword>
<evidence type="ECO:0000256" key="6">
    <source>
        <dbReference type="ARBA" id="ARBA00023027"/>
    </source>
</evidence>
<evidence type="ECO:0000313" key="10">
    <source>
        <dbReference type="EMBL" id="ARK30575.1"/>
    </source>
</evidence>
<reference evidence="10 11" key="1">
    <citation type="submission" date="2017-04" db="EMBL/GenBank/DDBJ databases">
        <title>Bacillus krulwichiae AM31D Genome sequencing and assembly.</title>
        <authorList>
            <person name="Krulwich T.A."/>
            <person name="Anastor L."/>
            <person name="Ehrlich R."/>
            <person name="Ehrlich G.D."/>
            <person name="Janto B."/>
        </authorList>
    </citation>
    <scope>NUCLEOTIDE SEQUENCE [LARGE SCALE GENOMIC DNA]</scope>
    <source>
        <strain evidence="10 11">AM31D</strain>
    </source>
</reference>
<keyword evidence="2 7" id="KW-0285">Flavoprotein</keyword>
<evidence type="ECO:0000256" key="7">
    <source>
        <dbReference type="PIRNR" id="PIRNR000232"/>
    </source>
</evidence>
<keyword evidence="11" id="KW-1185">Reference proteome</keyword>
<dbReference type="AlphaFoldDB" id="A0A1X9MAV1"/>
<keyword evidence="4 7" id="KW-0521">NADP</keyword>
<evidence type="ECO:0000256" key="8">
    <source>
        <dbReference type="PIRSR" id="PIRSR000232-1"/>
    </source>
</evidence>
<keyword evidence="3 7" id="KW-0288">FMN</keyword>
<feature type="binding site" description="in other chain" evidence="8">
    <location>
        <begin position="137"/>
        <end position="139"/>
    </location>
    <ligand>
        <name>FMN</name>
        <dbReference type="ChEBI" id="CHEBI:58210"/>
        <note>ligand shared between dimeric partners</note>
    </ligand>
</feature>
<evidence type="ECO:0000256" key="5">
    <source>
        <dbReference type="ARBA" id="ARBA00023002"/>
    </source>
</evidence>
<keyword evidence="5 7" id="KW-0560">Oxidoreductase</keyword>
<dbReference type="InterPro" id="IPR000415">
    <property type="entry name" value="Nitroreductase-like"/>
</dbReference>
<accession>A0A1X9MAV1</accession>
<dbReference type="Pfam" id="PF00881">
    <property type="entry name" value="Nitroreductase"/>
    <property type="match status" value="1"/>
</dbReference>
<dbReference type="InterPro" id="IPR026021">
    <property type="entry name" value="YdjA-like"/>
</dbReference>
<proteinExistence type="inferred from homology"/>
<dbReference type="Proteomes" id="UP000193006">
    <property type="component" value="Chromosome"/>
</dbReference>
<evidence type="ECO:0000256" key="3">
    <source>
        <dbReference type="ARBA" id="ARBA00022643"/>
    </source>
</evidence>
<name>A0A1X9MAV1_9BACI</name>
<evidence type="ECO:0000256" key="2">
    <source>
        <dbReference type="ARBA" id="ARBA00022630"/>
    </source>
</evidence>
<feature type="binding site" evidence="8">
    <location>
        <position position="39"/>
    </location>
    <ligand>
        <name>FMN</name>
        <dbReference type="ChEBI" id="CHEBI:58210"/>
        <note>ligand shared between dimeric partners</note>
    </ligand>
</feature>
<dbReference type="EMBL" id="CP020814">
    <property type="protein sequence ID" value="ARK30575.1"/>
    <property type="molecule type" value="Genomic_DNA"/>
</dbReference>
<dbReference type="SUPFAM" id="SSF55469">
    <property type="entry name" value="FMN-dependent nitroreductase-like"/>
    <property type="match status" value="1"/>
</dbReference>
<protein>
    <recommendedName>
        <fullName evidence="7">Putative NAD(P)H nitroreductase</fullName>
        <ecNumber evidence="7">1.-.-.-</ecNumber>
    </recommendedName>
</protein>
<dbReference type="STRING" id="199441.BkAM31D_12460"/>
<dbReference type="GO" id="GO:0016491">
    <property type="term" value="F:oxidoreductase activity"/>
    <property type="evidence" value="ECO:0007669"/>
    <property type="project" value="UniProtKB-UniRule"/>
</dbReference>